<dbReference type="Proteomes" id="UP000268162">
    <property type="component" value="Unassembled WGS sequence"/>
</dbReference>
<gene>
    <name evidence="1" type="ORF">BJ085DRAFT_37206</name>
</gene>
<accession>A0A4P9ZRX7</accession>
<dbReference type="AlphaFoldDB" id="A0A4P9ZRX7"/>
<proteinExistence type="predicted"/>
<dbReference type="Gene3D" id="3.30.559.30">
    <property type="entry name" value="Nonribosomal peptide synthetase, condensation domain"/>
    <property type="match status" value="1"/>
</dbReference>
<reference evidence="2" key="1">
    <citation type="journal article" date="2018" name="Nat. Microbiol.">
        <title>Leveraging single-cell genomics to expand the fungal tree of life.</title>
        <authorList>
            <person name="Ahrendt S.R."/>
            <person name="Quandt C.A."/>
            <person name="Ciobanu D."/>
            <person name="Clum A."/>
            <person name="Salamov A."/>
            <person name="Andreopoulos B."/>
            <person name="Cheng J.F."/>
            <person name="Woyke T."/>
            <person name="Pelin A."/>
            <person name="Henrissat B."/>
            <person name="Reynolds N.K."/>
            <person name="Benny G.L."/>
            <person name="Smith M.E."/>
            <person name="James T.Y."/>
            <person name="Grigoriev I.V."/>
        </authorList>
    </citation>
    <scope>NUCLEOTIDE SEQUENCE [LARGE SCALE GENOMIC DNA]</scope>
    <source>
        <strain evidence="2">RSA 468</strain>
    </source>
</reference>
<keyword evidence="2" id="KW-1185">Reference proteome</keyword>
<dbReference type="EMBL" id="ML002706">
    <property type="protein sequence ID" value="RKP36167.1"/>
    <property type="molecule type" value="Genomic_DNA"/>
</dbReference>
<evidence type="ECO:0000313" key="2">
    <source>
        <dbReference type="Proteomes" id="UP000268162"/>
    </source>
</evidence>
<name>A0A4P9ZRX7_9FUNG</name>
<organism evidence="1 2">
    <name type="scientific">Dimargaris cristalligena</name>
    <dbReference type="NCBI Taxonomy" id="215637"/>
    <lineage>
        <taxon>Eukaryota</taxon>
        <taxon>Fungi</taxon>
        <taxon>Fungi incertae sedis</taxon>
        <taxon>Zoopagomycota</taxon>
        <taxon>Kickxellomycotina</taxon>
        <taxon>Dimargaritomycetes</taxon>
        <taxon>Dimargaritales</taxon>
        <taxon>Dimargaritaceae</taxon>
        <taxon>Dimargaris</taxon>
    </lineage>
</organism>
<feature type="non-terminal residue" evidence="1">
    <location>
        <position position="1"/>
    </location>
</feature>
<evidence type="ECO:0000313" key="1">
    <source>
        <dbReference type="EMBL" id="RKP36167.1"/>
    </source>
</evidence>
<sequence length="110" mass="12859">KNLRSFTEDQIQFKPQFNIQPQFGFTYLDDFAVQESSDTDTLLVERPALLNNLRTSKSQNKYPFLLDFGAWNTSEGLEIVANFNTKQFRTDTIRGFAFHWKECLLELSLL</sequence>
<protein>
    <submittedName>
        <fullName evidence="1">Uncharacterized protein</fullName>
    </submittedName>
</protein>